<dbReference type="RefSeq" id="WP_358363361.1">
    <property type="nucleotide sequence ID" value="NZ_JBEZFP010000168.1"/>
</dbReference>
<feature type="domain" description="HTH tetR-type" evidence="6">
    <location>
        <begin position="38"/>
        <end position="98"/>
    </location>
</feature>
<dbReference type="Pfam" id="PF00440">
    <property type="entry name" value="TetR_N"/>
    <property type="match status" value="1"/>
</dbReference>
<dbReference type="Proteomes" id="UP001551482">
    <property type="component" value="Unassembled WGS sequence"/>
</dbReference>
<dbReference type="Gene3D" id="1.10.357.10">
    <property type="entry name" value="Tetracycline Repressor, domain 2"/>
    <property type="match status" value="1"/>
</dbReference>
<evidence type="ECO:0000313" key="8">
    <source>
        <dbReference type="Proteomes" id="UP001551482"/>
    </source>
</evidence>
<feature type="DNA-binding region" description="H-T-H motif" evidence="4">
    <location>
        <begin position="61"/>
        <end position="80"/>
    </location>
</feature>
<keyword evidence="1" id="KW-0805">Transcription regulation</keyword>
<dbReference type="SUPFAM" id="SSF46689">
    <property type="entry name" value="Homeodomain-like"/>
    <property type="match status" value="1"/>
</dbReference>
<evidence type="ECO:0000259" key="6">
    <source>
        <dbReference type="PROSITE" id="PS50977"/>
    </source>
</evidence>
<dbReference type="Gene3D" id="1.10.10.60">
    <property type="entry name" value="Homeodomain-like"/>
    <property type="match status" value="1"/>
</dbReference>
<dbReference type="InterPro" id="IPR050109">
    <property type="entry name" value="HTH-type_TetR-like_transc_reg"/>
</dbReference>
<evidence type="ECO:0000256" key="2">
    <source>
        <dbReference type="ARBA" id="ARBA00023125"/>
    </source>
</evidence>
<keyword evidence="8" id="KW-1185">Reference proteome</keyword>
<keyword evidence="2 4" id="KW-0238">DNA-binding</keyword>
<dbReference type="InterPro" id="IPR001647">
    <property type="entry name" value="HTH_TetR"/>
</dbReference>
<keyword evidence="3" id="KW-0804">Transcription</keyword>
<dbReference type="InterPro" id="IPR023772">
    <property type="entry name" value="DNA-bd_HTH_TetR-type_CS"/>
</dbReference>
<proteinExistence type="predicted"/>
<dbReference type="PANTHER" id="PTHR30055">
    <property type="entry name" value="HTH-TYPE TRANSCRIPTIONAL REGULATOR RUTR"/>
    <property type="match status" value="1"/>
</dbReference>
<sequence>MIVDQGSARTTPGTTPGATSGTAPGAGGATGLRERKKERTREALVDAALELFWRKGYDATTIDEIVAAVDVSRRTFFRYFPGKEEVALARSSEVERSLVAAVAARPADEPPVVTLRRATAEVMDAIARDPKLGSTEAWLRTRRLIEGNPTLMAASLRHAMETERLMAAEIARRQGVDPHRDLRPAITVSCFNAVVRVAMDEWTERGAYDPEDLAVTIDAAWSAMSGLVDTGWLGAGWEPDSGR</sequence>
<accession>A0ABV3DVX5</accession>
<comment type="caution">
    <text evidence="7">The sequence shown here is derived from an EMBL/GenBank/DDBJ whole genome shotgun (WGS) entry which is preliminary data.</text>
</comment>
<evidence type="ECO:0000256" key="3">
    <source>
        <dbReference type="ARBA" id="ARBA00023163"/>
    </source>
</evidence>
<dbReference type="InterPro" id="IPR009057">
    <property type="entry name" value="Homeodomain-like_sf"/>
</dbReference>
<evidence type="ECO:0000256" key="5">
    <source>
        <dbReference type="SAM" id="MobiDB-lite"/>
    </source>
</evidence>
<dbReference type="PROSITE" id="PS01081">
    <property type="entry name" value="HTH_TETR_1"/>
    <property type="match status" value="1"/>
</dbReference>
<dbReference type="PRINTS" id="PR00455">
    <property type="entry name" value="HTHTETR"/>
</dbReference>
<dbReference type="Pfam" id="PF17754">
    <property type="entry name" value="TetR_C_14"/>
    <property type="match status" value="1"/>
</dbReference>
<feature type="compositionally biased region" description="Low complexity" evidence="5">
    <location>
        <begin position="1"/>
        <end position="23"/>
    </location>
</feature>
<organism evidence="7 8">
    <name type="scientific">Streptodolium elevatio</name>
    <dbReference type="NCBI Taxonomy" id="3157996"/>
    <lineage>
        <taxon>Bacteria</taxon>
        <taxon>Bacillati</taxon>
        <taxon>Actinomycetota</taxon>
        <taxon>Actinomycetes</taxon>
        <taxon>Kitasatosporales</taxon>
        <taxon>Streptomycetaceae</taxon>
        <taxon>Streptodolium</taxon>
    </lineage>
</organism>
<reference evidence="7 8" key="1">
    <citation type="submission" date="2024-06" db="EMBL/GenBank/DDBJ databases">
        <title>The Natural Products Discovery Center: Release of the First 8490 Sequenced Strains for Exploring Actinobacteria Biosynthetic Diversity.</title>
        <authorList>
            <person name="Kalkreuter E."/>
            <person name="Kautsar S.A."/>
            <person name="Yang D."/>
            <person name="Bader C.D."/>
            <person name="Teijaro C.N."/>
            <person name="Fluegel L."/>
            <person name="Davis C.M."/>
            <person name="Simpson J.R."/>
            <person name="Lauterbach L."/>
            <person name="Steele A.D."/>
            <person name="Gui C."/>
            <person name="Meng S."/>
            <person name="Li G."/>
            <person name="Viehrig K."/>
            <person name="Ye F."/>
            <person name="Su P."/>
            <person name="Kiefer A.F."/>
            <person name="Nichols A."/>
            <person name="Cepeda A.J."/>
            <person name="Yan W."/>
            <person name="Fan B."/>
            <person name="Jiang Y."/>
            <person name="Adhikari A."/>
            <person name="Zheng C.-J."/>
            <person name="Schuster L."/>
            <person name="Cowan T.M."/>
            <person name="Smanski M.J."/>
            <person name="Chevrette M.G."/>
            <person name="De Carvalho L.P.S."/>
            <person name="Shen B."/>
        </authorList>
    </citation>
    <scope>NUCLEOTIDE SEQUENCE [LARGE SCALE GENOMIC DNA]</scope>
    <source>
        <strain evidence="7 8">NPDC048946</strain>
    </source>
</reference>
<dbReference type="PANTHER" id="PTHR30055:SF238">
    <property type="entry name" value="MYCOFACTOCIN BIOSYNTHESIS TRANSCRIPTIONAL REGULATOR MFTR-RELATED"/>
    <property type="match status" value="1"/>
</dbReference>
<dbReference type="EMBL" id="JBEZFP010000168">
    <property type="protein sequence ID" value="MEU8139329.1"/>
    <property type="molecule type" value="Genomic_DNA"/>
</dbReference>
<evidence type="ECO:0000256" key="4">
    <source>
        <dbReference type="PROSITE-ProRule" id="PRU00335"/>
    </source>
</evidence>
<evidence type="ECO:0000313" key="7">
    <source>
        <dbReference type="EMBL" id="MEU8139329.1"/>
    </source>
</evidence>
<dbReference type="InterPro" id="IPR041347">
    <property type="entry name" value="MftR_C"/>
</dbReference>
<feature type="region of interest" description="Disordered" evidence="5">
    <location>
        <begin position="1"/>
        <end position="39"/>
    </location>
</feature>
<gene>
    <name evidence="7" type="ORF">AB0C36_38255</name>
</gene>
<name>A0ABV3DVX5_9ACTN</name>
<evidence type="ECO:0000256" key="1">
    <source>
        <dbReference type="ARBA" id="ARBA00023015"/>
    </source>
</evidence>
<protein>
    <submittedName>
        <fullName evidence="7">TetR family transcriptional regulator</fullName>
    </submittedName>
</protein>
<dbReference type="PROSITE" id="PS50977">
    <property type="entry name" value="HTH_TETR_2"/>
    <property type="match status" value="1"/>
</dbReference>